<name>A0A202E8T7_9EURY</name>
<dbReference type="Gene3D" id="3.40.50.150">
    <property type="entry name" value="Vaccinia Virus protein VP39"/>
    <property type="match status" value="1"/>
</dbReference>
<dbReference type="GO" id="GO:0008757">
    <property type="term" value="F:S-adenosylmethionine-dependent methyltransferase activity"/>
    <property type="evidence" value="ECO:0007669"/>
    <property type="project" value="InterPro"/>
</dbReference>
<dbReference type="Proteomes" id="UP000196084">
    <property type="component" value="Unassembled WGS sequence"/>
</dbReference>
<accession>A0A202E8T7</accession>
<dbReference type="EMBL" id="MWPH01000002">
    <property type="protein sequence ID" value="OVE84662.1"/>
    <property type="molecule type" value="Genomic_DNA"/>
</dbReference>
<dbReference type="GO" id="GO:0032259">
    <property type="term" value="P:methylation"/>
    <property type="evidence" value="ECO:0007669"/>
    <property type="project" value="UniProtKB-KW"/>
</dbReference>
<dbReference type="CDD" id="cd02440">
    <property type="entry name" value="AdoMet_MTases"/>
    <property type="match status" value="1"/>
</dbReference>
<dbReference type="SUPFAM" id="SSF53335">
    <property type="entry name" value="S-adenosyl-L-methionine-dependent methyltransferases"/>
    <property type="match status" value="1"/>
</dbReference>
<comment type="caution">
    <text evidence="2">The sequence shown here is derived from an EMBL/GenBank/DDBJ whole genome shotgun (WGS) entry which is preliminary data.</text>
</comment>
<evidence type="ECO:0000313" key="3">
    <source>
        <dbReference type="Proteomes" id="UP000196084"/>
    </source>
</evidence>
<evidence type="ECO:0000313" key="2">
    <source>
        <dbReference type="EMBL" id="OVE84662.1"/>
    </source>
</evidence>
<dbReference type="InterPro" id="IPR013216">
    <property type="entry name" value="Methyltransf_11"/>
</dbReference>
<dbReference type="InterPro" id="IPR029063">
    <property type="entry name" value="SAM-dependent_MTases_sf"/>
</dbReference>
<feature type="domain" description="Methyltransferase type 11" evidence="1">
    <location>
        <begin position="22"/>
        <end position="126"/>
    </location>
</feature>
<keyword evidence="2" id="KW-0489">Methyltransferase</keyword>
<gene>
    <name evidence="2" type="ORF">B2G88_09735</name>
</gene>
<evidence type="ECO:0000259" key="1">
    <source>
        <dbReference type="Pfam" id="PF08241"/>
    </source>
</evidence>
<dbReference type="Pfam" id="PF08241">
    <property type="entry name" value="Methyltransf_11"/>
    <property type="match status" value="1"/>
</dbReference>
<protein>
    <submittedName>
        <fullName evidence="2">SAM-dependent methyltransferase</fullName>
    </submittedName>
</protein>
<keyword evidence="3" id="KW-1185">Reference proteome</keyword>
<keyword evidence="2" id="KW-0808">Transferase</keyword>
<dbReference type="RefSeq" id="WP_087714654.1">
    <property type="nucleotide sequence ID" value="NZ_MWPH01000002.1"/>
</dbReference>
<sequence>MAIPRTVTTALADRPVAGAVCLEAGAGVGNTTAGLLAGGASRVYAVTNERKHAKSTLERVRANADLRTDSPGRVAILEADLRDIPLPADSVEVITAHGLFNVVPPADLAPIITELTRVAAPGCHLVVDDYEPLPDDAAVADLFALENAAAELADGRPMLSFYAAATLQRLFVGAGWEFDRTRTLLEPVPWTETHLEAHAEVVHSRANRLDNALGERLCEQADALVETIGSESVGEMYSLAFRWPA</sequence>
<reference evidence="2 3" key="1">
    <citation type="submission" date="2017-02" db="EMBL/GenBank/DDBJ databases">
        <title>Natronthermophilus aegyptiacus gen. nov.,sp. nov., an aerobic, extremely halophilic alkalithermophilic archaeon isolated from the athalassohaline Wadi An Natrun, Egypt.</title>
        <authorList>
            <person name="Zhao B."/>
        </authorList>
    </citation>
    <scope>NUCLEOTIDE SEQUENCE [LARGE SCALE GENOMIC DNA]</scope>
    <source>
        <strain evidence="2 3">CGMCC 1.3597</strain>
    </source>
</reference>
<dbReference type="AlphaFoldDB" id="A0A202E8T7"/>
<organism evidence="2 3">
    <name type="scientific">Natronolimnobius baerhuensis</name>
    <dbReference type="NCBI Taxonomy" id="253108"/>
    <lineage>
        <taxon>Archaea</taxon>
        <taxon>Methanobacteriati</taxon>
        <taxon>Methanobacteriota</taxon>
        <taxon>Stenosarchaea group</taxon>
        <taxon>Halobacteria</taxon>
        <taxon>Halobacteriales</taxon>
        <taxon>Natrialbaceae</taxon>
        <taxon>Natronolimnobius</taxon>
    </lineage>
</organism>
<dbReference type="OrthoDB" id="269311at2157"/>
<proteinExistence type="predicted"/>